<evidence type="ECO:0000256" key="1">
    <source>
        <dbReference type="ARBA" id="ARBA00007409"/>
    </source>
</evidence>
<dbReference type="Proteomes" id="UP000694428">
    <property type="component" value="Unplaced"/>
</dbReference>
<keyword evidence="4" id="KW-1185">Reference proteome</keyword>
<feature type="domain" description="GST N-terminal" evidence="2">
    <location>
        <begin position="41"/>
        <end position="109"/>
    </location>
</feature>
<dbReference type="InterPro" id="IPR036249">
    <property type="entry name" value="Thioredoxin-like_sf"/>
</dbReference>
<dbReference type="GO" id="GO:0008053">
    <property type="term" value="P:mitochondrial fusion"/>
    <property type="evidence" value="ECO:0007669"/>
    <property type="project" value="TreeGrafter"/>
</dbReference>
<dbReference type="PROSITE" id="PS50404">
    <property type="entry name" value="GST_NTER"/>
    <property type="match status" value="1"/>
</dbReference>
<evidence type="ECO:0000313" key="3">
    <source>
        <dbReference type="Ensembl" id="ENSPSTP00000001857.1"/>
    </source>
</evidence>
<dbReference type="PANTHER" id="PTHR44188:SF3">
    <property type="entry name" value="GANGLIOSIDE-INDUCED DIFFERENTIATION-ASSOCIATED PROTEIN 1"/>
    <property type="match status" value="1"/>
</dbReference>
<dbReference type="Pfam" id="PF13409">
    <property type="entry name" value="GST_N_2"/>
    <property type="match status" value="1"/>
</dbReference>
<proteinExistence type="inferred from homology"/>
<dbReference type="AlphaFoldDB" id="A0A8C9L3P5"/>
<evidence type="ECO:0000313" key="4">
    <source>
        <dbReference type="Proteomes" id="UP000694428"/>
    </source>
</evidence>
<sequence>MSLKSTIKIPAQENRPAERSWAVHRVRLCAPHSCLLNLVISFQVRLAIAEKALTCEEHDVNLPLSEHNEPWFMRLNASGEVPVLIHGENIICEATQIIDYLEATFVDGNPIGISAFEKACRRKSRPSRCLHSKTEAP</sequence>
<dbReference type="Ensembl" id="ENSPSTT00000001956.1">
    <property type="protein sequence ID" value="ENSPSTP00000001857.1"/>
    <property type="gene ID" value="ENSPSTG00000001420.1"/>
</dbReference>
<dbReference type="GO" id="GO:0005741">
    <property type="term" value="C:mitochondrial outer membrane"/>
    <property type="evidence" value="ECO:0007669"/>
    <property type="project" value="TreeGrafter"/>
</dbReference>
<comment type="similarity">
    <text evidence="1">Belongs to the GST superfamily.</text>
</comment>
<accession>A0A8C9L3P5</accession>
<dbReference type="InterPro" id="IPR004045">
    <property type="entry name" value="Glutathione_S-Trfase_N"/>
</dbReference>
<name>A0A8C9L3P5_PAVCR</name>
<reference evidence="3" key="1">
    <citation type="submission" date="2025-08" db="UniProtKB">
        <authorList>
            <consortium name="Ensembl"/>
        </authorList>
    </citation>
    <scope>IDENTIFICATION</scope>
</reference>
<dbReference type="GO" id="GO:0000266">
    <property type="term" value="P:mitochondrial fission"/>
    <property type="evidence" value="ECO:0007669"/>
    <property type="project" value="TreeGrafter"/>
</dbReference>
<dbReference type="Gene3D" id="3.40.30.10">
    <property type="entry name" value="Glutaredoxin"/>
    <property type="match status" value="1"/>
</dbReference>
<dbReference type="PANTHER" id="PTHR44188">
    <property type="entry name" value="GDAP1, ISOFORM A"/>
    <property type="match status" value="1"/>
</dbReference>
<protein>
    <recommendedName>
        <fullName evidence="2">GST N-terminal domain-containing protein</fullName>
    </recommendedName>
</protein>
<evidence type="ECO:0000259" key="2">
    <source>
        <dbReference type="PROSITE" id="PS50404"/>
    </source>
</evidence>
<dbReference type="GO" id="GO:0006626">
    <property type="term" value="P:protein targeting to mitochondrion"/>
    <property type="evidence" value="ECO:0007669"/>
    <property type="project" value="TreeGrafter"/>
</dbReference>
<reference evidence="3" key="2">
    <citation type="submission" date="2025-09" db="UniProtKB">
        <authorList>
            <consortium name="Ensembl"/>
        </authorList>
    </citation>
    <scope>IDENTIFICATION</scope>
</reference>
<organism evidence="3 4">
    <name type="scientific">Pavo cristatus</name>
    <name type="common">Indian peafowl</name>
    <name type="synonym">Blue peafowl</name>
    <dbReference type="NCBI Taxonomy" id="9049"/>
    <lineage>
        <taxon>Eukaryota</taxon>
        <taxon>Metazoa</taxon>
        <taxon>Chordata</taxon>
        <taxon>Craniata</taxon>
        <taxon>Vertebrata</taxon>
        <taxon>Euteleostomi</taxon>
        <taxon>Archelosauria</taxon>
        <taxon>Archosauria</taxon>
        <taxon>Dinosauria</taxon>
        <taxon>Saurischia</taxon>
        <taxon>Theropoda</taxon>
        <taxon>Coelurosauria</taxon>
        <taxon>Aves</taxon>
        <taxon>Neognathae</taxon>
        <taxon>Galloanserae</taxon>
        <taxon>Galliformes</taxon>
        <taxon>Phasianidae</taxon>
        <taxon>Phasianinae</taxon>
        <taxon>Pavo</taxon>
    </lineage>
</organism>
<dbReference type="SUPFAM" id="SSF52833">
    <property type="entry name" value="Thioredoxin-like"/>
    <property type="match status" value="1"/>
</dbReference>